<dbReference type="InterPro" id="IPR002394">
    <property type="entry name" value="Nicotinic_acetylcholine_rcpt"/>
</dbReference>
<feature type="transmembrane region" description="Helical" evidence="17">
    <location>
        <begin position="414"/>
        <end position="432"/>
    </location>
</feature>
<keyword evidence="10" id="KW-1015">Disulfide bond</keyword>
<keyword evidence="2 17" id="KW-0813">Transport</keyword>
<evidence type="ECO:0000313" key="20">
    <source>
        <dbReference type="Proteomes" id="UP000492821"/>
    </source>
</evidence>
<dbReference type="Pfam" id="PF02931">
    <property type="entry name" value="Neur_chan_LBD"/>
    <property type="match status" value="1"/>
</dbReference>
<name>A0A7E4VNT3_PANRE</name>
<dbReference type="InterPro" id="IPR036734">
    <property type="entry name" value="Neur_chan_lig-bd_sf"/>
</dbReference>
<evidence type="ECO:0000256" key="16">
    <source>
        <dbReference type="ARBA" id="ARBA00034104"/>
    </source>
</evidence>
<dbReference type="PANTHER" id="PTHR18945">
    <property type="entry name" value="NEUROTRANSMITTER GATED ION CHANNEL"/>
    <property type="match status" value="1"/>
</dbReference>
<dbReference type="InterPro" id="IPR006202">
    <property type="entry name" value="Neur_chan_lig-bd"/>
</dbReference>
<evidence type="ECO:0000313" key="21">
    <source>
        <dbReference type="WBParaSite" id="Pan_g22772.t1"/>
    </source>
</evidence>
<dbReference type="PRINTS" id="PR00254">
    <property type="entry name" value="NICOTINICR"/>
</dbReference>
<evidence type="ECO:0000256" key="11">
    <source>
        <dbReference type="ARBA" id="ARBA00023170"/>
    </source>
</evidence>
<evidence type="ECO:0000256" key="8">
    <source>
        <dbReference type="ARBA" id="ARBA00023065"/>
    </source>
</evidence>
<dbReference type="InterPro" id="IPR006029">
    <property type="entry name" value="Neurotrans-gated_channel_TM"/>
</dbReference>
<dbReference type="FunFam" id="2.70.170.10:FF:000016">
    <property type="entry name" value="Nicotinic acetylcholine receptor subunit"/>
    <property type="match status" value="1"/>
</dbReference>
<keyword evidence="9 17" id="KW-0472">Membrane</keyword>
<feature type="transmembrane region" description="Helical" evidence="17">
    <location>
        <begin position="348"/>
        <end position="366"/>
    </location>
</feature>
<dbReference type="Gene3D" id="2.70.170.10">
    <property type="entry name" value="Neurotransmitter-gated ion-channel ligand-binding domain"/>
    <property type="match status" value="1"/>
</dbReference>
<dbReference type="WBParaSite" id="Pan_g22772.t1">
    <property type="protein sequence ID" value="Pan_g22772.t1"/>
    <property type="gene ID" value="Pan_g22772"/>
</dbReference>
<evidence type="ECO:0000256" key="5">
    <source>
        <dbReference type="ARBA" id="ARBA00022729"/>
    </source>
</evidence>
<evidence type="ECO:0000256" key="15">
    <source>
        <dbReference type="ARBA" id="ARBA00023303"/>
    </source>
</evidence>
<dbReference type="InterPro" id="IPR006201">
    <property type="entry name" value="Neur_channel"/>
</dbReference>
<keyword evidence="20" id="KW-1185">Reference proteome</keyword>
<sequence length="573" mass="66591">MKNNLCCDGFRRDLSDANPWFTCVGIEKTLTNGLKIEICDRDGLIRRTTGGTRLIPCRSMFPWPYIDHYLKTRVTSRLTCFLQLKNFGLYPKMLLLLIFLSILNTVTPSPPENRLLRDLMHGYLPEERPVIDANQSVVVTVGVVLQQIVDLNEREEQIVVNLWLRYTWKDENLRWDPLQYENVTDLRHPVGAIWAPNILLYNSVDTPFDSTYKTNLIGDSNGDITWVPPGIFKVGCKLDITWFPFDEQICFFKFGSWTFSGHQIDLQKGDFDFSEYLENGEWAVVRNWVNRSEKFYACCTEPYPDVQFYIHLRRRTLYYAFNLIMPCGMTMILVMLGFTLNPQSCEKVGLQISVSLAICIFLTIVSEMTPKTSEAVPLLGIFFQSCFIVSVGATTFTVYVQSVHFRDFENSRRMGFWMRYILLEWIPFILCIEKPKRPNTLKTLMKSFENRHEEQKKDIRTAFTYENGTCSIVNALNDVFRDNYENMIIQLQNSTKDDKTDTAMVERLRLLDNIYKHVKMIRESSEDSVENNHIQYEWQFAAAVVDRLGLMLFTIILTATTVVLTMKAPYLAA</sequence>
<dbReference type="SUPFAM" id="SSF63712">
    <property type="entry name" value="Nicotinic receptor ligand binding domain-like"/>
    <property type="match status" value="1"/>
</dbReference>
<evidence type="ECO:0000259" key="18">
    <source>
        <dbReference type="Pfam" id="PF02931"/>
    </source>
</evidence>
<dbReference type="Proteomes" id="UP000492821">
    <property type="component" value="Unassembled WGS sequence"/>
</dbReference>
<evidence type="ECO:0000256" key="14">
    <source>
        <dbReference type="ARBA" id="ARBA00023286"/>
    </source>
</evidence>
<evidence type="ECO:0000256" key="6">
    <source>
        <dbReference type="ARBA" id="ARBA00022989"/>
    </source>
</evidence>
<feature type="transmembrane region" description="Helical" evidence="17">
    <location>
        <begin position="378"/>
        <end position="402"/>
    </location>
</feature>
<organism evidence="20 21">
    <name type="scientific">Panagrellus redivivus</name>
    <name type="common">Microworm</name>
    <dbReference type="NCBI Taxonomy" id="6233"/>
    <lineage>
        <taxon>Eukaryota</taxon>
        <taxon>Metazoa</taxon>
        <taxon>Ecdysozoa</taxon>
        <taxon>Nematoda</taxon>
        <taxon>Chromadorea</taxon>
        <taxon>Rhabditida</taxon>
        <taxon>Tylenchina</taxon>
        <taxon>Panagrolaimomorpha</taxon>
        <taxon>Panagrolaimoidea</taxon>
        <taxon>Panagrolaimidae</taxon>
        <taxon>Panagrellus</taxon>
    </lineage>
</organism>
<dbReference type="GO" id="GO:0022848">
    <property type="term" value="F:acetylcholine-gated monoatomic cation-selective channel activity"/>
    <property type="evidence" value="ECO:0007669"/>
    <property type="project" value="InterPro"/>
</dbReference>
<dbReference type="InterPro" id="IPR018000">
    <property type="entry name" value="Neurotransmitter_ion_chnl_CS"/>
</dbReference>
<comment type="similarity">
    <text evidence="1">Belongs to the ligand-gated ion channel (TC 1.A.9) family. Acetylcholine receptor (TC 1.A.9.1) subfamily.</text>
</comment>
<accession>A0A7E4VNT3</accession>
<keyword evidence="13" id="KW-0628">Postsynaptic cell membrane</keyword>
<dbReference type="InterPro" id="IPR038050">
    <property type="entry name" value="Neuro_actylchol_rec"/>
</dbReference>
<dbReference type="CDD" id="cd19051">
    <property type="entry name" value="LGIC_TM_cation"/>
    <property type="match status" value="1"/>
</dbReference>
<keyword evidence="3" id="KW-1003">Cell membrane</keyword>
<evidence type="ECO:0000256" key="4">
    <source>
        <dbReference type="ARBA" id="ARBA00022692"/>
    </source>
</evidence>
<evidence type="ECO:0000256" key="17">
    <source>
        <dbReference type="RuleBase" id="RU000687"/>
    </source>
</evidence>
<evidence type="ECO:0000256" key="7">
    <source>
        <dbReference type="ARBA" id="ARBA00023018"/>
    </source>
</evidence>
<keyword evidence="14" id="KW-1071">Ligand-gated ion channel</keyword>
<evidence type="ECO:0000256" key="2">
    <source>
        <dbReference type="ARBA" id="ARBA00022448"/>
    </source>
</evidence>
<reference evidence="20" key="1">
    <citation type="journal article" date="2013" name="Genetics">
        <title>The draft genome and transcriptome of Panagrellus redivivus are shaped by the harsh demands of a free-living lifestyle.</title>
        <authorList>
            <person name="Srinivasan J."/>
            <person name="Dillman A.R."/>
            <person name="Macchietto M.G."/>
            <person name="Heikkinen L."/>
            <person name="Lakso M."/>
            <person name="Fracchia K.M."/>
            <person name="Antoshechkin I."/>
            <person name="Mortazavi A."/>
            <person name="Wong G."/>
            <person name="Sternberg P.W."/>
        </authorList>
    </citation>
    <scope>NUCLEOTIDE SEQUENCE [LARGE SCALE GENOMIC DNA]</scope>
    <source>
        <strain evidence="20">MT8872</strain>
    </source>
</reference>
<keyword evidence="12" id="KW-0325">Glycoprotein</keyword>
<dbReference type="Pfam" id="PF02932">
    <property type="entry name" value="Neur_chan_memb"/>
    <property type="match status" value="1"/>
</dbReference>
<dbReference type="GO" id="GO:0045211">
    <property type="term" value="C:postsynaptic membrane"/>
    <property type="evidence" value="ECO:0007669"/>
    <property type="project" value="UniProtKB-SubCell"/>
</dbReference>
<dbReference type="PRINTS" id="PR00252">
    <property type="entry name" value="NRIONCHANNEL"/>
</dbReference>
<evidence type="ECO:0000256" key="1">
    <source>
        <dbReference type="ARBA" id="ARBA00009237"/>
    </source>
</evidence>
<dbReference type="GO" id="GO:0004888">
    <property type="term" value="F:transmembrane signaling receptor activity"/>
    <property type="evidence" value="ECO:0007669"/>
    <property type="project" value="InterPro"/>
</dbReference>
<keyword evidence="15 17" id="KW-0407">Ion channel</keyword>
<feature type="transmembrane region" description="Helical" evidence="17">
    <location>
        <begin position="548"/>
        <end position="570"/>
    </location>
</feature>
<keyword evidence="11" id="KW-0675">Receptor</keyword>
<dbReference type="CDD" id="cd18997">
    <property type="entry name" value="LGIC_ECD_nAChR"/>
    <property type="match status" value="1"/>
</dbReference>
<reference evidence="21" key="2">
    <citation type="submission" date="2020-10" db="UniProtKB">
        <authorList>
            <consortium name="WormBaseParasite"/>
        </authorList>
    </citation>
    <scope>IDENTIFICATION</scope>
</reference>
<keyword evidence="5" id="KW-0732">Signal</keyword>
<feature type="domain" description="Neurotransmitter-gated ion-channel ligand-binding" evidence="18">
    <location>
        <begin position="112"/>
        <end position="316"/>
    </location>
</feature>
<evidence type="ECO:0000256" key="3">
    <source>
        <dbReference type="ARBA" id="ARBA00022475"/>
    </source>
</evidence>
<dbReference type="AlphaFoldDB" id="A0A7E4VNT3"/>
<dbReference type="NCBIfam" id="TIGR00860">
    <property type="entry name" value="LIC"/>
    <property type="match status" value="1"/>
</dbReference>
<dbReference type="InterPro" id="IPR036719">
    <property type="entry name" value="Neuro-gated_channel_TM_sf"/>
</dbReference>
<dbReference type="PROSITE" id="PS00236">
    <property type="entry name" value="NEUROTR_ION_CHANNEL"/>
    <property type="match status" value="1"/>
</dbReference>
<keyword evidence="6 17" id="KW-1133">Transmembrane helix</keyword>
<dbReference type="SUPFAM" id="SSF90112">
    <property type="entry name" value="Neurotransmitter-gated ion-channel transmembrane pore"/>
    <property type="match status" value="1"/>
</dbReference>
<feature type="transmembrane region" description="Helical" evidence="17">
    <location>
        <begin position="317"/>
        <end position="336"/>
    </location>
</feature>
<feature type="domain" description="Neurotransmitter-gated ion-channel transmembrane" evidence="19">
    <location>
        <begin position="323"/>
        <end position="564"/>
    </location>
</feature>
<keyword evidence="8 17" id="KW-0406">Ion transport</keyword>
<protein>
    <submittedName>
        <fullName evidence="21">Neuronal acetylcholine receptor subunit alpha-7</fullName>
    </submittedName>
</protein>
<evidence type="ECO:0000259" key="19">
    <source>
        <dbReference type="Pfam" id="PF02932"/>
    </source>
</evidence>
<dbReference type="Gene3D" id="1.20.58.390">
    <property type="entry name" value="Neurotransmitter-gated ion-channel transmembrane domain"/>
    <property type="match status" value="2"/>
</dbReference>
<evidence type="ECO:0000256" key="12">
    <source>
        <dbReference type="ARBA" id="ARBA00023180"/>
    </source>
</evidence>
<keyword evidence="4 17" id="KW-0812">Transmembrane</keyword>
<comment type="subcellular location">
    <subcellularLocation>
        <location evidence="16">Postsynaptic cell membrane</location>
        <topology evidence="16">Multi-pass membrane protein</topology>
    </subcellularLocation>
</comment>
<proteinExistence type="inferred from homology"/>
<keyword evidence="7" id="KW-0770">Synapse</keyword>
<evidence type="ECO:0000256" key="10">
    <source>
        <dbReference type="ARBA" id="ARBA00023157"/>
    </source>
</evidence>
<evidence type="ECO:0000256" key="13">
    <source>
        <dbReference type="ARBA" id="ARBA00023257"/>
    </source>
</evidence>
<evidence type="ECO:0000256" key="9">
    <source>
        <dbReference type="ARBA" id="ARBA00023136"/>
    </source>
</evidence>